<dbReference type="EMBL" id="VFIO01000005">
    <property type="protein sequence ID" value="TWR88597.1"/>
    <property type="molecule type" value="Genomic_DNA"/>
</dbReference>
<evidence type="ECO:0000313" key="5">
    <source>
        <dbReference type="Proteomes" id="UP000318428"/>
    </source>
</evidence>
<accession>A0A5C5Q3A6</accession>
<dbReference type="AlphaFoldDB" id="A0A5C5Q3A6"/>
<dbReference type="RefSeq" id="WP_146385879.1">
    <property type="nucleotide sequence ID" value="NZ_CP142033.1"/>
</dbReference>
<dbReference type="EMBL" id="VFIP01000003">
    <property type="protein sequence ID" value="TWS00213.1"/>
    <property type="molecule type" value="Genomic_DNA"/>
</dbReference>
<organism evidence="3 4">
    <name type="scientific">Pseudomonas saxonica</name>
    <dbReference type="NCBI Taxonomy" id="2600598"/>
    <lineage>
        <taxon>Bacteria</taxon>
        <taxon>Pseudomonadati</taxon>
        <taxon>Pseudomonadota</taxon>
        <taxon>Gammaproteobacteria</taxon>
        <taxon>Pseudomonadales</taxon>
        <taxon>Pseudomonadaceae</taxon>
        <taxon>Pseudomonas</taxon>
    </lineage>
</organism>
<gene>
    <name evidence="3" type="ORF">FJD37_02385</name>
    <name evidence="2" type="ORF">FJD38_14375</name>
</gene>
<keyword evidence="5" id="KW-1185">Reference proteome</keyword>
<dbReference type="OrthoDB" id="7023633at2"/>
<evidence type="ECO:0000313" key="3">
    <source>
        <dbReference type="EMBL" id="TWS00213.1"/>
    </source>
</evidence>
<reference evidence="4 5" key="1">
    <citation type="submission" date="2019-06" db="EMBL/GenBank/DDBJ databases">
        <title>Pseudomonas bimorpha sp. nov. isolated from bovine raw milk and skim milk concentrate.</title>
        <authorList>
            <person name="Hofmann K."/>
            <person name="Huptas C."/>
            <person name="Doll E."/>
            <person name="Scherer S."/>
            <person name="Wenning M."/>
        </authorList>
    </citation>
    <scope>NUCLEOTIDE SEQUENCE [LARGE SCALE GENOMIC DNA]</scope>
    <source>
        <strain evidence="2 5">DSM 108989</strain>
        <strain evidence="3 4">DSM 108990</strain>
    </source>
</reference>
<feature type="region of interest" description="Disordered" evidence="1">
    <location>
        <begin position="1"/>
        <end position="24"/>
    </location>
</feature>
<comment type="caution">
    <text evidence="3">The sequence shown here is derived from an EMBL/GenBank/DDBJ whole genome shotgun (WGS) entry which is preliminary data.</text>
</comment>
<evidence type="ECO:0000256" key="1">
    <source>
        <dbReference type="SAM" id="MobiDB-lite"/>
    </source>
</evidence>
<protein>
    <submittedName>
        <fullName evidence="3">DUF3077 domain-containing protein</fullName>
    </submittedName>
</protein>
<proteinExistence type="predicted"/>
<dbReference type="Proteomes" id="UP000317901">
    <property type="component" value="Unassembled WGS sequence"/>
</dbReference>
<dbReference type="Proteomes" id="UP000318428">
    <property type="component" value="Unassembled WGS sequence"/>
</dbReference>
<sequence>MQNLKTISPTTGTETSHVGRPSITSTDISAMTHDALLLDRDAANRALDFYLSDTPPLAKMTSAIIASHDGVKLKATLAHASQVLRQAGGTLHGLPNEELISVMHLIEVAQSCVDTSLDRLISR</sequence>
<evidence type="ECO:0000313" key="2">
    <source>
        <dbReference type="EMBL" id="TWR88597.1"/>
    </source>
</evidence>
<evidence type="ECO:0000313" key="4">
    <source>
        <dbReference type="Proteomes" id="UP000317901"/>
    </source>
</evidence>
<name>A0A5C5Q3A6_9PSED</name>